<keyword evidence="9" id="KW-1185">Reference proteome</keyword>
<comment type="subcellular location">
    <subcellularLocation>
        <location evidence="6">Cytoplasm</location>
    </subcellularLocation>
</comment>
<comment type="catalytic activity">
    <reaction evidence="6">
        <text>cytidine(1402) in 16S rRNA + S-adenosyl-L-methionine = 2'-O-methylcytidine(1402) in 16S rRNA + S-adenosyl-L-homocysteine + H(+)</text>
        <dbReference type="Rhea" id="RHEA:42924"/>
        <dbReference type="Rhea" id="RHEA-COMP:10285"/>
        <dbReference type="Rhea" id="RHEA-COMP:10286"/>
        <dbReference type="ChEBI" id="CHEBI:15378"/>
        <dbReference type="ChEBI" id="CHEBI:57856"/>
        <dbReference type="ChEBI" id="CHEBI:59789"/>
        <dbReference type="ChEBI" id="CHEBI:74495"/>
        <dbReference type="ChEBI" id="CHEBI:82748"/>
        <dbReference type="EC" id="2.1.1.198"/>
    </reaction>
</comment>
<dbReference type="SUPFAM" id="SSF53790">
    <property type="entry name" value="Tetrapyrrole methylase"/>
    <property type="match status" value="1"/>
</dbReference>
<dbReference type="InterPro" id="IPR000878">
    <property type="entry name" value="4pyrrol_Mease"/>
</dbReference>
<dbReference type="CDD" id="cd11648">
    <property type="entry name" value="RsmI"/>
    <property type="match status" value="1"/>
</dbReference>
<dbReference type="Gene3D" id="3.40.1010.10">
    <property type="entry name" value="Cobalt-precorrin-4 Transmethylase, Domain 1"/>
    <property type="match status" value="1"/>
</dbReference>
<dbReference type="GO" id="GO:0070677">
    <property type="term" value="F:rRNA (cytosine-2'-O-)-methyltransferase activity"/>
    <property type="evidence" value="ECO:0007669"/>
    <property type="project" value="UniProtKB-UniRule"/>
</dbReference>
<evidence type="ECO:0000256" key="2">
    <source>
        <dbReference type="ARBA" id="ARBA00022552"/>
    </source>
</evidence>
<proteinExistence type="inferred from homology"/>
<dbReference type="OrthoDB" id="9809084at2"/>
<dbReference type="InterPro" id="IPR014776">
    <property type="entry name" value="4pyrrole_Mease_sub2"/>
</dbReference>
<dbReference type="PANTHER" id="PTHR46111:SF1">
    <property type="entry name" value="RIBOSOMAL RNA SMALL SUBUNIT METHYLTRANSFERASE I"/>
    <property type="match status" value="1"/>
</dbReference>
<dbReference type="PANTHER" id="PTHR46111">
    <property type="entry name" value="RIBOSOMAL RNA SMALL SUBUNIT METHYLTRANSFERASE I"/>
    <property type="match status" value="1"/>
</dbReference>
<name>A0A502EEB6_9MYCO</name>
<keyword evidence="4 6" id="KW-0808">Transferase</keyword>
<dbReference type="InterPro" id="IPR014777">
    <property type="entry name" value="4pyrrole_Mease_sub1"/>
</dbReference>
<organism evidence="8 9">
    <name type="scientific">Mycolicibacterium hodleri</name>
    <dbReference type="NCBI Taxonomy" id="49897"/>
    <lineage>
        <taxon>Bacteria</taxon>
        <taxon>Bacillati</taxon>
        <taxon>Actinomycetota</taxon>
        <taxon>Actinomycetes</taxon>
        <taxon>Mycobacteriales</taxon>
        <taxon>Mycobacteriaceae</taxon>
        <taxon>Mycolicibacterium</taxon>
    </lineage>
</organism>
<dbReference type="PROSITE" id="PS01296">
    <property type="entry name" value="RSMI"/>
    <property type="match status" value="1"/>
</dbReference>
<dbReference type="FunFam" id="3.40.1010.10:FF:000007">
    <property type="entry name" value="Ribosomal RNA small subunit methyltransferase I"/>
    <property type="match status" value="1"/>
</dbReference>
<dbReference type="EC" id="2.1.1.198" evidence="6"/>
<dbReference type="Proteomes" id="UP000320095">
    <property type="component" value="Unassembled WGS sequence"/>
</dbReference>
<evidence type="ECO:0000313" key="9">
    <source>
        <dbReference type="Proteomes" id="UP000320095"/>
    </source>
</evidence>
<dbReference type="RefSeq" id="WP_140689109.1">
    <property type="nucleotide sequence ID" value="NZ_RCZG01000002.1"/>
</dbReference>
<sequence length="278" mass="29326">MTPGRLLLAATPLGQAGDASARLIEALGNADVVAAEDTRRIRILAQNLDVTPTGKVVSFFDQNEAARVPWLVEEIAGGATVLVVSDAGMPLISDPGYRLVAACAAAGLTVSCLPGPSAVTTALAVSGLPSDRFCFEGFAPRKHAARLTWLHTLASERRTWVFFESPRRLGECLADAVIQLGADRLAVVCRELTKTHEEVKRGTLAELAEWAADGVLGEITVVVAGARPRVDLETLVAEVNELVEGGARVKDACAAVIGENPGAPSRRELYEAVLRARG</sequence>
<dbReference type="PIRSF" id="PIRSF005917">
    <property type="entry name" value="MTase_YraL"/>
    <property type="match status" value="1"/>
</dbReference>
<evidence type="ECO:0000256" key="4">
    <source>
        <dbReference type="ARBA" id="ARBA00022679"/>
    </source>
</evidence>
<dbReference type="Pfam" id="PF00590">
    <property type="entry name" value="TP_methylase"/>
    <property type="match status" value="1"/>
</dbReference>
<dbReference type="Gene3D" id="3.30.950.10">
    <property type="entry name" value="Methyltransferase, Cobalt-precorrin-4 Transmethylase, Domain 2"/>
    <property type="match status" value="1"/>
</dbReference>
<comment type="similarity">
    <text evidence="6">Belongs to the methyltransferase superfamily. RsmI family.</text>
</comment>
<evidence type="ECO:0000313" key="8">
    <source>
        <dbReference type="EMBL" id="TPG35797.1"/>
    </source>
</evidence>
<evidence type="ECO:0000256" key="1">
    <source>
        <dbReference type="ARBA" id="ARBA00022490"/>
    </source>
</evidence>
<keyword evidence="5 6" id="KW-0949">S-adenosyl-L-methionine</keyword>
<dbReference type="EMBL" id="RCZG01000002">
    <property type="protein sequence ID" value="TPG35797.1"/>
    <property type="molecule type" value="Genomic_DNA"/>
</dbReference>
<keyword evidence="1 6" id="KW-0963">Cytoplasm</keyword>
<evidence type="ECO:0000256" key="5">
    <source>
        <dbReference type="ARBA" id="ARBA00022691"/>
    </source>
</evidence>
<dbReference type="FunFam" id="3.30.950.10:FF:000002">
    <property type="entry name" value="Ribosomal RNA small subunit methyltransferase I"/>
    <property type="match status" value="1"/>
</dbReference>
<dbReference type="InterPro" id="IPR008189">
    <property type="entry name" value="rRNA_ssu_MeTfrase_I"/>
</dbReference>
<dbReference type="InterPro" id="IPR018063">
    <property type="entry name" value="SAM_MeTrfase_RsmI_CS"/>
</dbReference>
<dbReference type="GO" id="GO:0005737">
    <property type="term" value="C:cytoplasm"/>
    <property type="evidence" value="ECO:0007669"/>
    <property type="project" value="UniProtKB-SubCell"/>
</dbReference>
<reference evidence="8 9" key="1">
    <citation type="journal article" date="2019" name="Environ. Microbiol.">
        <title>Species interactions and distinct microbial communities in high Arctic permafrost affected cryosols are associated with the CH4 and CO2 gas fluxes.</title>
        <authorList>
            <person name="Altshuler I."/>
            <person name="Hamel J."/>
            <person name="Turney S."/>
            <person name="Magnuson E."/>
            <person name="Levesque R."/>
            <person name="Greer C."/>
            <person name="Whyte L.G."/>
        </authorList>
    </citation>
    <scope>NUCLEOTIDE SEQUENCE [LARGE SCALE GENOMIC DNA]</scope>
    <source>
        <strain evidence="8 9">S5.20</strain>
    </source>
</reference>
<accession>A0A502EEB6</accession>
<keyword evidence="3 6" id="KW-0489">Methyltransferase</keyword>
<keyword evidence="2 6" id="KW-0698">rRNA processing</keyword>
<evidence type="ECO:0000256" key="6">
    <source>
        <dbReference type="HAMAP-Rule" id="MF_01877"/>
    </source>
</evidence>
<dbReference type="AlphaFoldDB" id="A0A502EEB6"/>
<protein>
    <recommendedName>
        <fullName evidence="6">Ribosomal RNA small subunit methyltransferase I</fullName>
        <ecNumber evidence="6">2.1.1.198</ecNumber>
    </recommendedName>
    <alternativeName>
        <fullName evidence="6">16S rRNA 2'-O-ribose C1402 methyltransferase</fullName>
    </alternativeName>
    <alternativeName>
        <fullName evidence="6">rRNA (cytidine-2'-O-)-methyltransferase RsmI</fullName>
    </alternativeName>
</protein>
<feature type="domain" description="Tetrapyrrole methylase" evidence="7">
    <location>
        <begin position="6"/>
        <end position="208"/>
    </location>
</feature>
<dbReference type="InterPro" id="IPR035996">
    <property type="entry name" value="4pyrrol_Methylase_sf"/>
</dbReference>
<gene>
    <name evidence="6 8" type="primary">rsmI</name>
    <name evidence="8" type="ORF">EAH80_07005</name>
</gene>
<dbReference type="HAMAP" id="MF_01877">
    <property type="entry name" value="16SrRNA_methyltr_I"/>
    <property type="match status" value="1"/>
</dbReference>
<evidence type="ECO:0000256" key="3">
    <source>
        <dbReference type="ARBA" id="ARBA00022603"/>
    </source>
</evidence>
<dbReference type="NCBIfam" id="TIGR00096">
    <property type="entry name" value="16S rRNA (cytidine(1402)-2'-O)-methyltransferase"/>
    <property type="match status" value="1"/>
</dbReference>
<comment type="function">
    <text evidence="6">Catalyzes the 2'-O-methylation of the ribose of cytidine 1402 (C1402) in 16S rRNA.</text>
</comment>
<comment type="caution">
    <text evidence="8">The sequence shown here is derived from an EMBL/GenBank/DDBJ whole genome shotgun (WGS) entry which is preliminary data.</text>
</comment>
<evidence type="ECO:0000259" key="7">
    <source>
        <dbReference type="Pfam" id="PF00590"/>
    </source>
</evidence>